<keyword evidence="2" id="KW-1133">Transmembrane helix</keyword>
<dbReference type="Proteomes" id="UP000001635">
    <property type="component" value="Chromosome"/>
</dbReference>
<dbReference type="RefSeq" id="WP_014022246.1">
    <property type="nucleotide sequence ID" value="NC_015914.1"/>
</dbReference>
<keyword evidence="4" id="KW-1185">Reference proteome</keyword>
<dbReference type="EMBL" id="CP002955">
    <property type="protein sequence ID" value="AEL27962.1"/>
    <property type="molecule type" value="Genomic_DNA"/>
</dbReference>
<feature type="compositionally biased region" description="Basic and acidic residues" evidence="1">
    <location>
        <begin position="108"/>
        <end position="118"/>
    </location>
</feature>
<feature type="compositionally biased region" description="Basic and acidic residues" evidence="1">
    <location>
        <begin position="128"/>
        <end position="172"/>
    </location>
</feature>
<evidence type="ECO:0000256" key="1">
    <source>
        <dbReference type="SAM" id="MobiDB-lite"/>
    </source>
</evidence>
<protein>
    <recommendedName>
        <fullName evidence="5">Outer membrane transport energization protein TonB</fullName>
    </recommendedName>
</protein>
<gene>
    <name evidence="3" type="ordered locus">Cycma_4259</name>
</gene>
<reference evidence="4" key="1">
    <citation type="submission" date="2011-07" db="EMBL/GenBank/DDBJ databases">
        <title>The complete genome of Cyclobacterium marinum DSM 745.</title>
        <authorList>
            <person name="Lucas S."/>
            <person name="Han J."/>
            <person name="Lapidus A."/>
            <person name="Bruce D."/>
            <person name="Goodwin L."/>
            <person name="Pitluck S."/>
            <person name="Peters L."/>
            <person name="Kyrpides N."/>
            <person name="Mavromatis K."/>
            <person name="Ivanova N."/>
            <person name="Ovchinnikova G."/>
            <person name="Chertkov O."/>
            <person name="Detter J.C."/>
            <person name="Tapia R."/>
            <person name="Han C."/>
            <person name="Land M."/>
            <person name="Hauser L."/>
            <person name="Markowitz V."/>
            <person name="Cheng J.-F."/>
            <person name="Hugenholtz P."/>
            <person name="Woyke T."/>
            <person name="Wu D."/>
            <person name="Tindall B."/>
            <person name="Schuetze A."/>
            <person name="Brambilla E."/>
            <person name="Klenk H.-P."/>
            <person name="Eisen J.A."/>
        </authorList>
    </citation>
    <scope>NUCLEOTIDE SEQUENCE [LARGE SCALE GENOMIC DNA]</scope>
    <source>
        <strain evidence="4">ATCC 25205 / DSM 745 / LMG 13164 / NCIMB 1802</strain>
    </source>
</reference>
<proteinExistence type="predicted"/>
<organism evidence="3 4">
    <name type="scientific">Cyclobacterium marinum (strain ATCC 25205 / DSM 745 / LMG 13164 / NCIMB 1802)</name>
    <name type="common">Flectobacillus marinus</name>
    <dbReference type="NCBI Taxonomy" id="880070"/>
    <lineage>
        <taxon>Bacteria</taxon>
        <taxon>Pseudomonadati</taxon>
        <taxon>Bacteroidota</taxon>
        <taxon>Cytophagia</taxon>
        <taxon>Cytophagales</taxon>
        <taxon>Cyclobacteriaceae</taxon>
        <taxon>Cyclobacterium</taxon>
    </lineage>
</organism>
<sequence>MEIWEDHKATVENNRKAIIITLLINVLLLIGFYFIMVWKQPDPPMSQFGLELNLGFSDVGADAKPSETPPSTSQETAEVAPAPGEPAPQPTENITPVSPPKSNPSPAEVKKSEPKIEAVSKAPSPVKAEPKPVEKKESTKETTKQAEVPVKTEPEQKPQPEKVEKPQPKVDPRAIFGAGGTTGSGNQATTGSSQGNSSQAGDEGKPNGTIDGRSILQSGKGNTGDGAGYDLDLAGWDFASKPNIQDRVSNRNGKIVFNITINDSGRIVQAIPDTYNVSNEVLNYYRKVVNSLTFKPQSGNTIAEYSKGKITFIIRVD</sequence>
<keyword evidence="2" id="KW-0472">Membrane</keyword>
<accession>G0IWG8</accession>
<dbReference type="eggNOG" id="COG3170">
    <property type="taxonomic scope" value="Bacteria"/>
</dbReference>
<dbReference type="STRING" id="880070.Cycma_4259"/>
<dbReference type="AlphaFoldDB" id="G0IWG8"/>
<evidence type="ECO:0000313" key="4">
    <source>
        <dbReference type="Proteomes" id="UP000001635"/>
    </source>
</evidence>
<dbReference type="OrthoDB" id="979886at2"/>
<evidence type="ECO:0008006" key="5">
    <source>
        <dbReference type="Google" id="ProtNLM"/>
    </source>
</evidence>
<name>G0IWG8_CYCMS</name>
<evidence type="ECO:0000256" key="2">
    <source>
        <dbReference type="SAM" id="Phobius"/>
    </source>
</evidence>
<dbReference type="HOGENOM" id="CLU_071523_0_0_10"/>
<feature type="transmembrane region" description="Helical" evidence="2">
    <location>
        <begin position="17"/>
        <end position="38"/>
    </location>
</feature>
<feature type="region of interest" description="Disordered" evidence="1">
    <location>
        <begin position="61"/>
        <end position="223"/>
    </location>
</feature>
<dbReference type="KEGG" id="cmr:Cycma_4259"/>
<keyword evidence="2" id="KW-0812">Transmembrane</keyword>
<feature type="compositionally biased region" description="Polar residues" evidence="1">
    <location>
        <begin position="184"/>
        <end position="200"/>
    </location>
</feature>
<evidence type="ECO:0000313" key="3">
    <source>
        <dbReference type="EMBL" id="AEL27962.1"/>
    </source>
</evidence>